<sequence>MNNNSVFVLDTNRKPCNSVHPAVARKVLKQGKAAVFRRYPFTIILKEELTSEPKELKIKIDPGAKTTGLAIVSETNIVWCAELEHRGLQIREKLNDRRTLRRSRRNRKTRYRKPRFLNRRRSKGWLPPSLMSRVYNIESWVKKLCRLAPISAISMELVRFDSQKMVNPEINGTEYQKGELFGYEVREYLLEKFNRTCVYCHTKEGHFNLDHFHPKSKGGSDRVSNLVLSCVKCNQKKDNQLPADFLSDRPNLLAIIEKQRKQPLADAAAVNATRWKLKEILEATGLPVEIGSGGLTKFNRKRLGISKSHWTDAACVGLSTPNSLNVKGYQPLLIKAMGRGTRQMVNSDKYGFPGCAPKLRQKSFFGFQTGDMVKAVVTKGKKIGTYLGRVAVRKTGSFNIKTKTELVQGISHKYCEHTHKSDGFNYGFGEWVKQKVKVVKPTINKPITPTQLNLFNTTEFSTQTIKTKIKRTRKSKGTEGEQLSLF</sequence>
<evidence type="ECO:0000313" key="2">
    <source>
        <dbReference type="EMBL" id="MDJ1177655.1"/>
    </source>
</evidence>
<dbReference type="SMART" id="SM00507">
    <property type="entry name" value="HNHc"/>
    <property type="match status" value="1"/>
</dbReference>
<dbReference type="InterPro" id="IPR025938">
    <property type="entry name" value="RRXRR_dom"/>
</dbReference>
<dbReference type="EMBL" id="JAQPOK010000014">
    <property type="protein sequence ID" value="MDJ1177655.1"/>
    <property type="molecule type" value="Genomic_DNA"/>
</dbReference>
<keyword evidence="2" id="KW-0255">Endonuclease</keyword>
<dbReference type="RefSeq" id="WP_283760985.1">
    <property type="nucleotide sequence ID" value="NZ_JAQPOK010000014.1"/>
</dbReference>
<evidence type="ECO:0000313" key="3">
    <source>
        <dbReference type="Proteomes" id="UP001231370"/>
    </source>
</evidence>
<feature type="domain" description="HNH nuclease" evidence="1">
    <location>
        <begin position="184"/>
        <end position="235"/>
    </location>
</feature>
<evidence type="ECO:0000259" key="1">
    <source>
        <dbReference type="SMART" id="SM00507"/>
    </source>
</evidence>
<accession>A0ABT7BEQ0</accession>
<reference evidence="2 3" key="1">
    <citation type="submission" date="2023-01" db="EMBL/GenBank/DDBJ databases">
        <title>Novel diversity within Roseofilum (Cyanobacteria; Desertifilaceae) from marine benthic mats with descriptions of four novel species.</title>
        <authorList>
            <person name="Wang Y."/>
            <person name="Berthold D.E."/>
            <person name="Hu J."/>
            <person name="Lefler F.W."/>
            <person name="Laughinghouse H.D. IV."/>
        </authorList>
    </citation>
    <scope>NUCLEOTIDE SEQUENCE [LARGE SCALE GENOMIC DNA]</scope>
    <source>
        <strain evidence="2 3">BLCC-M91</strain>
    </source>
</reference>
<dbReference type="InterPro" id="IPR003615">
    <property type="entry name" value="HNH_nuc"/>
</dbReference>
<dbReference type="CDD" id="cd00085">
    <property type="entry name" value="HNHc"/>
    <property type="match status" value="1"/>
</dbReference>
<keyword evidence="3" id="KW-1185">Reference proteome</keyword>
<keyword evidence="2" id="KW-0540">Nuclease</keyword>
<dbReference type="InterPro" id="IPR052892">
    <property type="entry name" value="NA-targeting_endonuclease"/>
</dbReference>
<dbReference type="Pfam" id="PF14279">
    <property type="entry name" value="HNH_5"/>
    <property type="match status" value="1"/>
</dbReference>
<comment type="caution">
    <text evidence="2">The sequence shown here is derived from an EMBL/GenBank/DDBJ whole genome shotgun (WGS) entry which is preliminary data.</text>
</comment>
<dbReference type="NCBIfam" id="NF040563">
    <property type="entry name" value="guided_IscB"/>
    <property type="match status" value="1"/>
</dbReference>
<dbReference type="Pfam" id="PF14239">
    <property type="entry name" value="RRXRR"/>
    <property type="match status" value="1"/>
</dbReference>
<dbReference type="InterPro" id="IPR029471">
    <property type="entry name" value="HNH_5"/>
</dbReference>
<keyword evidence="2" id="KW-0378">Hydrolase</keyword>
<dbReference type="PANTHER" id="PTHR33877:SF2">
    <property type="entry name" value="OS07G0170200 PROTEIN"/>
    <property type="match status" value="1"/>
</dbReference>
<dbReference type="InterPro" id="IPR047693">
    <property type="entry name" value="RNA-guided_IscB-like"/>
</dbReference>
<proteinExistence type="predicted"/>
<organism evidence="2 3">
    <name type="scientific">Roseofilum halophilum BLCC-M91</name>
    <dbReference type="NCBI Taxonomy" id="3022259"/>
    <lineage>
        <taxon>Bacteria</taxon>
        <taxon>Bacillati</taxon>
        <taxon>Cyanobacteriota</taxon>
        <taxon>Cyanophyceae</taxon>
        <taxon>Desertifilales</taxon>
        <taxon>Desertifilaceae</taxon>
        <taxon>Roseofilum</taxon>
        <taxon>Roseofilum halophilum</taxon>
    </lineage>
</organism>
<gene>
    <name evidence="2" type="primary">iscB</name>
    <name evidence="2" type="ORF">PJF56_02140</name>
</gene>
<protein>
    <submittedName>
        <fullName evidence="2">RNA-guided endonuclease IscB</fullName>
    </submittedName>
</protein>
<dbReference type="Gene3D" id="1.10.30.50">
    <property type="match status" value="1"/>
</dbReference>
<dbReference type="PANTHER" id="PTHR33877">
    <property type="entry name" value="SLL1193 PROTEIN"/>
    <property type="match status" value="1"/>
</dbReference>
<dbReference type="GO" id="GO:0004519">
    <property type="term" value="F:endonuclease activity"/>
    <property type="evidence" value="ECO:0007669"/>
    <property type="project" value="UniProtKB-KW"/>
</dbReference>
<dbReference type="Proteomes" id="UP001231370">
    <property type="component" value="Unassembled WGS sequence"/>
</dbReference>
<name>A0ABT7BEQ0_9CYAN</name>